<gene>
    <name evidence="4" type="ORF">K504DRAFT_361861</name>
</gene>
<keyword evidence="2" id="KW-0521">NADP</keyword>
<dbReference type="EMBL" id="MU005771">
    <property type="protein sequence ID" value="KAF2709054.1"/>
    <property type="molecule type" value="Genomic_DNA"/>
</dbReference>
<dbReference type="OrthoDB" id="153074at2759"/>
<dbReference type="SUPFAM" id="SSF51735">
    <property type="entry name" value="NAD(P)-binding Rossmann-fold domains"/>
    <property type="match status" value="1"/>
</dbReference>
<dbReference type="Pfam" id="PF00106">
    <property type="entry name" value="adh_short"/>
    <property type="match status" value="1"/>
</dbReference>
<dbReference type="AlphaFoldDB" id="A0A6G1K8B0"/>
<keyword evidence="5" id="KW-1185">Reference proteome</keyword>
<dbReference type="PANTHER" id="PTHR43008:SF8">
    <property type="entry name" value="BENZIL REDUCTASE ((S)-BENZOIN FORMING) IRC24"/>
    <property type="match status" value="1"/>
</dbReference>
<dbReference type="Proteomes" id="UP000799428">
    <property type="component" value="Unassembled WGS sequence"/>
</dbReference>
<proteinExistence type="inferred from homology"/>
<dbReference type="InterPro" id="IPR002347">
    <property type="entry name" value="SDR_fam"/>
</dbReference>
<dbReference type="InterPro" id="IPR020904">
    <property type="entry name" value="Sc_DH/Rdtase_CS"/>
</dbReference>
<reference evidence="4" key="1">
    <citation type="journal article" date="2020" name="Stud. Mycol.">
        <title>101 Dothideomycetes genomes: a test case for predicting lifestyles and emergence of pathogens.</title>
        <authorList>
            <person name="Haridas S."/>
            <person name="Albert R."/>
            <person name="Binder M."/>
            <person name="Bloem J."/>
            <person name="Labutti K."/>
            <person name="Salamov A."/>
            <person name="Andreopoulos B."/>
            <person name="Baker S."/>
            <person name="Barry K."/>
            <person name="Bills G."/>
            <person name="Bluhm B."/>
            <person name="Cannon C."/>
            <person name="Castanera R."/>
            <person name="Culley D."/>
            <person name="Daum C."/>
            <person name="Ezra D."/>
            <person name="Gonzalez J."/>
            <person name="Henrissat B."/>
            <person name="Kuo A."/>
            <person name="Liang C."/>
            <person name="Lipzen A."/>
            <person name="Lutzoni F."/>
            <person name="Magnuson J."/>
            <person name="Mondo S."/>
            <person name="Nolan M."/>
            <person name="Ohm R."/>
            <person name="Pangilinan J."/>
            <person name="Park H.-J."/>
            <person name="Ramirez L."/>
            <person name="Alfaro M."/>
            <person name="Sun H."/>
            <person name="Tritt A."/>
            <person name="Yoshinaga Y."/>
            <person name="Zwiers L.-H."/>
            <person name="Turgeon B."/>
            <person name="Goodwin S."/>
            <person name="Spatafora J."/>
            <person name="Crous P."/>
            <person name="Grigoriev I."/>
        </authorList>
    </citation>
    <scope>NUCLEOTIDE SEQUENCE</scope>
    <source>
        <strain evidence="4">CBS 279.74</strain>
    </source>
</reference>
<accession>A0A6G1K8B0</accession>
<dbReference type="CDD" id="cd05233">
    <property type="entry name" value="SDR_c"/>
    <property type="match status" value="1"/>
</dbReference>
<feature type="non-terminal residue" evidence="4">
    <location>
        <position position="261"/>
    </location>
</feature>
<evidence type="ECO:0000256" key="1">
    <source>
        <dbReference type="ARBA" id="ARBA00006484"/>
    </source>
</evidence>
<dbReference type="PROSITE" id="PS00061">
    <property type="entry name" value="ADH_SHORT"/>
    <property type="match status" value="1"/>
</dbReference>
<sequence>QAILIVGGGQGIGLHTTRAILSSTPSTTRIVIFGLHADPSLASLSDLHPGRLLAILGNVTSASDRQKAVDTCVQKLGGVDTLVYCAGVITPIERIDKVDVSAVERTYAVNVFGAIVMTQLCLPHLRRSSFSNPTNAARGKVIILSSACDSTVTYMGWMAYCTSKAALTRFVQLLAHEERTLSVQGVFPKLTRTAMAKDLIEAKYKDVMADHEIERFRVWDAIGDAMVEPPEWCADAVAELATGRWAGLASGSVGNYDLHVP</sequence>
<evidence type="ECO:0000313" key="5">
    <source>
        <dbReference type="Proteomes" id="UP000799428"/>
    </source>
</evidence>
<feature type="non-terminal residue" evidence="4">
    <location>
        <position position="1"/>
    </location>
</feature>
<dbReference type="GO" id="GO:0050664">
    <property type="term" value="F:oxidoreductase activity, acting on NAD(P)H, oxygen as acceptor"/>
    <property type="evidence" value="ECO:0007669"/>
    <property type="project" value="TreeGrafter"/>
</dbReference>
<dbReference type="GO" id="GO:0016616">
    <property type="term" value="F:oxidoreductase activity, acting on the CH-OH group of donors, NAD or NADP as acceptor"/>
    <property type="evidence" value="ECO:0007669"/>
    <property type="project" value="UniProtKB-ARBA"/>
</dbReference>
<evidence type="ECO:0000313" key="4">
    <source>
        <dbReference type="EMBL" id="KAF2709054.1"/>
    </source>
</evidence>
<dbReference type="PRINTS" id="PR00081">
    <property type="entry name" value="GDHRDH"/>
</dbReference>
<dbReference type="PANTHER" id="PTHR43008">
    <property type="entry name" value="BENZIL REDUCTASE"/>
    <property type="match status" value="1"/>
</dbReference>
<comment type="similarity">
    <text evidence="1">Belongs to the short-chain dehydrogenases/reductases (SDR) family.</text>
</comment>
<dbReference type="InterPro" id="IPR036291">
    <property type="entry name" value="NAD(P)-bd_dom_sf"/>
</dbReference>
<organism evidence="4 5">
    <name type="scientific">Pleomassaria siparia CBS 279.74</name>
    <dbReference type="NCBI Taxonomy" id="1314801"/>
    <lineage>
        <taxon>Eukaryota</taxon>
        <taxon>Fungi</taxon>
        <taxon>Dikarya</taxon>
        <taxon>Ascomycota</taxon>
        <taxon>Pezizomycotina</taxon>
        <taxon>Dothideomycetes</taxon>
        <taxon>Pleosporomycetidae</taxon>
        <taxon>Pleosporales</taxon>
        <taxon>Pleomassariaceae</taxon>
        <taxon>Pleomassaria</taxon>
    </lineage>
</organism>
<protein>
    <submittedName>
        <fullName evidence="4">NAD(P)-binding protein</fullName>
    </submittedName>
</protein>
<evidence type="ECO:0000256" key="3">
    <source>
        <dbReference type="ARBA" id="ARBA00023002"/>
    </source>
</evidence>
<dbReference type="Gene3D" id="3.40.50.720">
    <property type="entry name" value="NAD(P)-binding Rossmann-like Domain"/>
    <property type="match status" value="1"/>
</dbReference>
<evidence type="ECO:0000256" key="2">
    <source>
        <dbReference type="ARBA" id="ARBA00022857"/>
    </source>
</evidence>
<name>A0A6G1K8B0_9PLEO</name>
<keyword evidence="3" id="KW-0560">Oxidoreductase</keyword>